<proteinExistence type="predicted"/>
<dbReference type="AlphaFoldDB" id="B9H6T9"/>
<accession>B9H6T9</accession>
<dbReference type="SUPFAM" id="SSF81837">
    <property type="entry name" value="BEACH domain"/>
    <property type="match status" value="1"/>
</dbReference>
<sequence length="161" mass="18878">MKNVLHFYYEYLVEATRGSSIFKKLPCWRTSLNRNQRQLKHVGQHRRSSVGKYHVFPRVLANYSSEDLDFNKASTFRDLTEPVGALDVKCFEVFGKGYRNFSDPNIPMQFSSKTTRPAMVFYIFYYGSHNSSMEIVPYYLFRLKPLTSLHRNLQVLVLSIS</sequence>
<name>B9H6T9_POPTR</name>
<dbReference type="Pfam" id="PF02138">
    <property type="entry name" value="Beach"/>
    <property type="match status" value="1"/>
</dbReference>
<gene>
    <name evidence="2" type="ORF">POPTR_005G152900</name>
</gene>
<dbReference type="InterPro" id="IPR000409">
    <property type="entry name" value="BEACH_dom"/>
</dbReference>
<reference evidence="2 3" key="1">
    <citation type="journal article" date="2006" name="Science">
        <title>The genome of black cottonwood, Populus trichocarpa (Torr. &amp; Gray).</title>
        <authorList>
            <person name="Tuskan G.A."/>
            <person name="Difazio S."/>
            <person name="Jansson S."/>
            <person name="Bohlmann J."/>
            <person name="Grigoriev I."/>
            <person name="Hellsten U."/>
            <person name="Putnam N."/>
            <person name="Ralph S."/>
            <person name="Rombauts S."/>
            <person name="Salamov A."/>
            <person name="Schein J."/>
            <person name="Sterck L."/>
            <person name="Aerts A."/>
            <person name="Bhalerao R.R."/>
            <person name="Bhalerao R.P."/>
            <person name="Blaudez D."/>
            <person name="Boerjan W."/>
            <person name="Brun A."/>
            <person name="Brunner A."/>
            <person name="Busov V."/>
            <person name="Campbell M."/>
            <person name="Carlson J."/>
            <person name="Chalot M."/>
            <person name="Chapman J."/>
            <person name="Chen G.L."/>
            <person name="Cooper D."/>
            <person name="Coutinho P.M."/>
            <person name="Couturier J."/>
            <person name="Covert S."/>
            <person name="Cronk Q."/>
            <person name="Cunningham R."/>
            <person name="Davis J."/>
            <person name="Degroeve S."/>
            <person name="Dejardin A."/>
            <person name="Depamphilis C."/>
            <person name="Detter J."/>
            <person name="Dirks B."/>
            <person name="Dubchak I."/>
            <person name="Duplessis S."/>
            <person name="Ehlting J."/>
            <person name="Ellis B."/>
            <person name="Gendler K."/>
            <person name="Goodstein D."/>
            <person name="Gribskov M."/>
            <person name="Grimwood J."/>
            <person name="Groover A."/>
            <person name="Gunter L."/>
            <person name="Hamberger B."/>
            <person name="Heinze B."/>
            <person name="Helariutta Y."/>
            <person name="Henrissat B."/>
            <person name="Holligan D."/>
            <person name="Holt R."/>
            <person name="Huang W."/>
            <person name="Islam-Faridi N."/>
            <person name="Jones S."/>
            <person name="Jones-Rhoades M."/>
            <person name="Jorgensen R."/>
            <person name="Joshi C."/>
            <person name="Kangasjarvi J."/>
            <person name="Karlsson J."/>
            <person name="Kelleher C."/>
            <person name="Kirkpatrick R."/>
            <person name="Kirst M."/>
            <person name="Kohler A."/>
            <person name="Kalluri U."/>
            <person name="Larimer F."/>
            <person name="Leebens-Mack J."/>
            <person name="Leple J.C."/>
            <person name="Locascio P."/>
            <person name="Lou Y."/>
            <person name="Lucas S."/>
            <person name="Martin F."/>
            <person name="Montanini B."/>
            <person name="Napoli C."/>
            <person name="Nelson D.R."/>
            <person name="Nelson C."/>
            <person name="Nieminen K."/>
            <person name="Nilsson O."/>
            <person name="Pereda V."/>
            <person name="Peter G."/>
            <person name="Philippe R."/>
            <person name="Pilate G."/>
            <person name="Poliakov A."/>
            <person name="Razumovskaya J."/>
            <person name="Richardson P."/>
            <person name="Rinaldi C."/>
            <person name="Ritland K."/>
            <person name="Rouze P."/>
            <person name="Ryaboy D."/>
            <person name="Schmutz J."/>
            <person name="Schrader J."/>
            <person name="Segerman B."/>
            <person name="Shin H."/>
            <person name="Siddiqui A."/>
            <person name="Sterky F."/>
            <person name="Terry A."/>
            <person name="Tsai C.J."/>
            <person name="Uberbacher E."/>
            <person name="Unneberg P."/>
            <person name="Vahala J."/>
            <person name="Wall K."/>
            <person name="Wessler S."/>
            <person name="Yang G."/>
            <person name="Yin T."/>
            <person name="Douglas C."/>
            <person name="Marra M."/>
            <person name="Sandberg G."/>
            <person name="Van de Peer Y."/>
            <person name="Rokhsar D."/>
        </authorList>
    </citation>
    <scope>NUCLEOTIDE SEQUENCE [LARGE SCALE GENOMIC DNA]</scope>
    <source>
        <strain evidence="3">cv. Nisqually</strain>
    </source>
</reference>
<organism evidence="2 3">
    <name type="scientific">Populus trichocarpa</name>
    <name type="common">Western balsam poplar</name>
    <name type="synonym">Populus balsamifera subsp. trichocarpa</name>
    <dbReference type="NCBI Taxonomy" id="3694"/>
    <lineage>
        <taxon>Eukaryota</taxon>
        <taxon>Viridiplantae</taxon>
        <taxon>Streptophyta</taxon>
        <taxon>Embryophyta</taxon>
        <taxon>Tracheophyta</taxon>
        <taxon>Spermatophyta</taxon>
        <taxon>Magnoliopsida</taxon>
        <taxon>eudicotyledons</taxon>
        <taxon>Gunneridae</taxon>
        <taxon>Pentapetalae</taxon>
        <taxon>rosids</taxon>
        <taxon>fabids</taxon>
        <taxon>Malpighiales</taxon>
        <taxon>Salicaceae</taxon>
        <taxon>Saliceae</taxon>
        <taxon>Populus</taxon>
    </lineage>
</organism>
<dbReference type="Gene3D" id="1.10.1540.10">
    <property type="entry name" value="BEACH domain"/>
    <property type="match status" value="1"/>
</dbReference>
<dbReference type="eggNOG" id="KOG1787">
    <property type="taxonomic scope" value="Eukaryota"/>
</dbReference>
<evidence type="ECO:0000313" key="2">
    <source>
        <dbReference type="EMBL" id="PNT36862.1"/>
    </source>
</evidence>
<dbReference type="PANTHER" id="PTHR13743">
    <property type="entry name" value="BEIGE/BEACH-RELATED"/>
    <property type="match status" value="1"/>
</dbReference>
<dbReference type="InterPro" id="IPR036372">
    <property type="entry name" value="BEACH_dom_sf"/>
</dbReference>
<feature type="domain" description="BEACH" evidence="1">
    <location>
        <begin position="10"/>
        <end position="161"/>
    </location>
</feature>
<dbReference type="InParanoid" id="B9H6T9"/>
<keyword evidence="3" id="KW-1185">Reference proteome</keyword>
<dbReference type="PROSITE" id="PS50197">
    <property type="entry name" value="BEACH"/>
    <property type="match status" value="1"/>
</dbReference>
<evidence type="ECO:0000259" key="1">
    <source>
        <dbReference type="PROSITE" id="PS50197"/>
    </source>
</evidence>
<evidence type="ECO:0000313" key="3">
    <source>
        <dbReference type="Proteomes" id="UP000006729"/>
    </source>
</evidence>
<dbReference type="PANTHER" id="PTHR13743:SF112">
    <property type="entry name" value="BEACH DOMAIN-CONTAINING PROTEIN"/>
    <property type="match status" value="1"/>
</dbReference>
<dbReference type="EMBL" id="CM009294">
    <property type="protein sequence ID" value="PNT36862.1"/>
    <property type="molecule type" value="Genomic_DNA"/>
</dbReference>
<dbReference type="HOGENOM" id="CLU_1646596_0_0_1"/>
<dbReference type="Proteomes" id="UP000006729">
    <property type="component" value="Chromosome 5"/>
</dbReference>
<protein>
    <recommendedName>
        <fullName evidence="1">BEACH domain-containing protein</fullName>
    </recommendedName>
</protein>
<dbReference type="InterPro" id="IPR050865">
    <property type="entry name" value="BEACH_Domain"/>
</dbReference>